<dbReference type="PANTHER" id="PTHR12428:SF65">
    <property type="entry name" value="CYTOCHROME C OXIDASE ASSEMBLY PROTEIN COX18, MITOCHONDRIAL"/>
    <property type="match status" value="1"/>
</dbReference>
<evidence type="ECO:0000256" key="2">
    <source>
        <dbReference type="ARBA" id="ARBA00009877"/>
    </source>
</evidence>
<evidence type="ECO:0000256" key="4">
    <source>
        <dbReference type="ARBA" id="ARBA00022989"/>
    </source>
</evidence>
<protein>
    <submittedName>
        <fullName evidence="6">Mitochondrial export translocase Oxa2</fullName>
    </submittedName>
</protein>
<gene>
    <name evidence="6" type="ORF">MKZ38_008448</name>
</gene>
<reference evidence="6" key="1">
    <citation type="submission" date="2022-07" db="EMBL/GenBank/DDBJ databases">
        <title>Draft genome sequence of Zalerion maritima ATCC 34329, a (micro)plastics degrading marine fungus.</title>
        <authorList>
            <person name="Paco A."/>
            <person name="Goncalves M.F.M."/>
            <person name="Rocha-Santos T.A.P."/>
            <person name="Alves A."/>
        </authorList>
    </citation>
    <scope>NUCLEOTIDE SEQUENCE</scope>
    <source>
        <strain evidence="6">ATCC 34329</strain>
    </source>
</reference>
<evidence type="ECO:0000313" key="6">
    <source>
        <dbReference type="EMBL" id="KAJ2893555.1"/>
    </source>
</evidence>
<keyword evidence="5" id="KW-0472">Membrane</keyword>
<dbReference type="PANTHER" id="PTHR12428">
    <property type="entry name" value="OXA1"/>
    <property type="match status" value="1"/>
</dbReference>
<dbReference type="GO" id="GO:0033617">
    <property type="term" value="P:mitochondrial respiratory chain complex IV assembly"/>
    <property type="evidence" value="ECO:0007669"/>
    <property type="project" value="TreeGrafter"/>
</dbReference>
<comment type="subcellular location">
    <subcellularLocation>
        <location evidence="1">Membrane</location>
        <topology evidence="1">Multi-pass membrane protein</topology>
    </subcellularLocation>
</comment>
<keyword evidence="7" id="KW-1185">Reference proteome</keyword>
<evidence type="ECO:0000256" key="5">
    <source>
        <dbReference type="ARBA" id="ARBA00023136"/>
    </source>
</evidence>
<dbReference type="EMBL" id="JAKWBI020000589">
    <property type="protein sequence ID" value="KAJ2893555.1"/>
    <property type="molecule type" value="Genomic_DNA"/>
</dbReference>
<dbReference type="AlphaFoldDB" id="A0AAD5RGP9"/>
<evidence type="ECO:0000313" key="7">
    <source>
        <dbReference type="Proteomes" id="UP001201980"/>
    </source>
</evidence>
<accession>A0AAD5RGP9</accession>
<name>A0AAD5RGP9_9PEZI</name>
<keyword evidence="3" id="KW-0812">Transmembrane</keyword>
<evidence type="ECO:0000256" key="1">
    <source>
        <dbReference type="ARBA" id="ARBA00004141"/>
    </source>
</evidence>
<evidence type="ECO:0000256" key="3">
    <source>
        <dbReference type="ARBA" id="ARBA00022692"/>
    </source>
</evidence>
<dbReference type="GO" id="GO:0005743">
    <property type="term" value="C:mitochondrial inner membrane"/>
    <property type="evidence" value="ECO:0007669"/>
    <property type="project" value="TreeGrafter"/>
</dbReference>
<proteinExistence type="inferred from homology"/>
<comment type="similarity">
    <text evidence="2">Belongs to the OXA1/ALB3/YidC family.</text>
</comment>
<dbReference type="GO" id="GO:0032979">
    <property type="term" value="P:protein insertion into mitochondrial inner membrane from matrix"/>
    <property type="evidence" value="ECO:0007669"/>
    <property type="project" value="TreeGrafter"/>
</dbReference>
<dbReference type="GO" id="GO:0032977">
    <property type="term" value="F:membrane insertase activity"/>
    <property type="evidence" value="ECO:0007669"/>
    <property type="project" value="InterPro"/>
</dbReference>
<dbReference type="InterPro" id="IPR001708">
    <property type="entry name" value="YidC/ALB3/OXA1/COX18"/>
</dbReference>
<sequence>MTSLTCLPRRGLRTSTTPPIITLFRAISPCPCCPHTPSLVALVTLTGALPRHYTTITGNFPFGVTRPSLNPQRQQSEHQRHLDFVLNNCQHPIPSSRRYFIESTFAASHAVITSLHAVTPWYLTIPLFSLVVNLVCRYPFAIKVHSIRLRQARLRSLESLFVRAYVAADRDQRESIEGPGSRVNVGVKEFKRLHGTTDRGWVVLSAALTFPAWVFGGETIRRVTGSSVGLVGLIVGGDGDSQFKYLADPAMATEGLPWAMDLTTGDPYHVLPLVLGLAMLARAAPRNKKELIELFSLSGHQGNSVGVSSMGSRVLKRYSLVFSAIFPMLIWNLEAALQLYWLSTIVCSSVGSAAIMSYMTRNNAYLVWIRKTRLGPDKGIDYPGVMNKHP</sequence>
<dbReference type="Proteomes" id="UP001201980">
    <property type="component" value="Unassembled WGS sequence"/>
</dbReference>
<comment type="caution">
    <text evidence="6">The sequence shown here is derived from an EMBL/GenBank/DDBJ whole genome shotgun (WGS) entry which is preliminary data.</text>
</comment>
<keyword evidence="4" id="KW-1133">Transmembrane helix</keyword>
<organism evidence="6 7">
    <name type="scientific">Zalerion maritima</name>
    <dbReference type="NCBI Taxonomy" id="339359"/>
    <lineage>
        <taxon>Eukaryota</taxon>
        <taxon>Fungi</taxon>
        <taxon>Dikarya</taxon>
        <taxon>Ascomycota</taxon>
        <taxon>Pezizomycotina</taxon>
        <taxon>Sordariomycetes</taxon>
        <taxon>Lulworthiomycetidae</taxon>
        <taxon>Lulworthiales</taxon>
        <taxon>Lulworthiaceae</taxon>
        <taxon>Zalerion</taxon>
    </lineage>
</organism>